<evidence type="ECO:0000313" key="2">
    <source>
        <dbReference type="EMBL" id="KAF8878996.1"/>
    </source>
</evidence>
<gene>
    <name evidence="2" type="ORF">CPB84DRAFT_1751777</name>
</gene>
<sequence length="203" mass="22200">MSQTSSPRNGQADLPANSSSGDLHQIADRFRTAMGYLPQSLADAQGLLVPFKQPTHVRIFRIVRKSDDQLQNFRPGVNDVLAPSEAEEYSCWKVDTALLSVDVQEQRSDSVRAASGTRRILLLPLPLLNELTVTARDGAEVVLAQAGAGSKSKFELSMKEAEAEGKVEDKGDVDPDDLATALREGNISASWQAVLHLEHHYHQ</sequence>
<proteinExistence type="predicted"/>
<keyword evidence="3" id="KW-1185">Reference proteome</keyword>
<accession>A0A9P5TI46</accession>
<comment type="caution">
    <text evidence="2">The sequence shown here is derived from an EMBL/GenBank/DDBJ whole genome shotgun (WGS) entry which is preliminary data.</text>
</comment>
<feature type="region of interest" description="Disordered" evidence="1">
    <location>
        <begin position="1"/>
        <end position="21"/>
    </location>
</feature>
<dbReference type="EMBL" id="JADNYJ010000153">
    <property type="protein sequence ID" value="KAF8878996.1"/>
    <property type="molecule type" value="Genomic_DNA"/>
</dbReference>
<protein>
    <submittedName>
        <fullName evidence="2">Uncharacterized protein</fullName>
    </submittedName>
</protein>
<evidence type="ECO:0000313" key="3">
    <source>
        <dbReference type="Proteomes" id="UP000724874"/>
    </source>
</evidence>
<reference evidence="2" key="1">
    <citation type="submission" date="2020-11" db="EMBL/GenBank/DDBJ databases">
        <authorList>
            <consortium name="DOE Joint Genome Institute"/>
            <person name="Ahrendt S."/>
            <person name="Riley R."/>
            <person name="Andreopoulos W."/>
            <person name="LaButti K."/>
            <person name="Pangilinan J."/>
            <person name="Ruiz-duenas F.J."/>
            <person name="Barrasa J.M."/>
            <person name="Sanchez-Garcia M."/>
            <person name="Camarero S."/>
            <person name="Miyauchi S."/>
            <person name="Serrano A."/>
            <person name="Linde D."/>
            <person name="Babiker R."/>
            <person name="Drula E."/>
            <person name="Ayuso-Fernandez I."/>
            <person name="Pacheco R."/>
            <person name="Padilla G."/>
            <person name="Ferreira P."/>
            <person name="Barriuso J."/>
            <person name="Kellner H."/>
            <person name="Castanera R."/>
            <person name="Alfaro M."/>
            <person name="Ramirez L."/>
            <person name="Pisabarro A.G."/>
            <person name="Kuo A."/>
            <person name="Tritt A."/>
            <person name="Lipzen A."/>
            <person name="He G."/>
            <person name="Yan M."/>
            <person name="Ng V."/>
            <person name="Cullen D."/>
            <person name="Martin F."/>
            <person name="Rosso M.-N."/>
            <person name="Henrissat B."/>
            <person name="Hibbett D."/>
            <person name="Martinez A.T."/>
            <person name="Grigoriev I.V."/>
        </authorList>
    </citation>
    <scope>NUCLEOTIDE SEQUENCE</scope>
    <source>
        <strain evidence="2">AH 44721</strain>
    </source>
</reference>
<dbReference type="AlphaFoldDB" id="A0A9P5TI46"/>
<organism evidence="2 3">
    <name type="scientific">Gymnopilus junonius</name>
    <name type="common">Spectacular rustgill mushroom</name>
    <name type="synonym">Gymnopilus spectabilis subsp. junonius</name>
    <dbReference type="NCBI Taxonomy" id="109634"/>
    <lineage>
        <taxon>Eukaryota</taxon>
        <taxon>Fungi</taxon>
        <taxon>Dikarya</taxon>
        <taxon>Basidiomycota</taxon>
        <taxon>Agaricomycotina</taxon>
        <taxon>Agaricomycetes</taxon>
        <taxon>Agaricomycetidae</taxon>
        <taxon>Agaricales</taxon>
        <taxon>Agaricineae</taxon>
        <taxon>Hymenogastraceae</taxon>
        <taxon>Gymnopilus</taxon>
    </lineage>
</organism>
<name>A0A9P5TI46_GYMJU</name>
<dbReference type="Proteomes" id="UP000724874">
    <property type="component" value="Unassembled WGS sequence"/>
</dbReference>
<evidence type="ECO:0000256" key="1">
    <source>
        <dbReference type="SAM" id="MobiDB-lite"/>
    </source>
</evidence>